<sequence>MSKGTDTRHAILDRAVALSSRIGLCGLTLGRLATTLEMSKSGLFAHFASKENLQLSVLERATESFLGTVVRPAFKAPRGEPRIRQLFENWLRWAEAMNIPGGCPWVQYAAEMDDQPGPVRDLLVEQQKGWMGILAECVRRAVAEGDFRKNLDCDQFAYELQSLMLGWHHSARLLGDPVAETRARQGFETLLKNAR</sequence>
<evidence type="ECO:0000256" key="1">
    <source>
        <dbReference type="ARBA" id="ARBA00023015"/>
    </source>
</evidence>
<dbReference type="Pfam" id="PF00440">
    <property type="entry name" value="TetR_N"/>
    <property type="match status" value="1"/>
</dbReference>
<dbReference type="InterPro" id="IPR001647">
    <property type="entry name" value="HTH_TetR"/>
</dbReference>
<comment type="caution">
    <text evidence="6">The sequence shown here is derived from an EMBL/GenBank/DDBJ whole genome shotgun (WGS) entry which is preliminary data.</text>
</comment>
<dbReference type="InterPro" id="IPR036271">
    <property type="entry name" value="Tet_transcr_reg_TetR-rel_C_sf"/>
</dbReference>
<dbReference type="AlphaFoldDB" id="A0A8J7C1I5"/>
<feature type="domain" description="HTH tetR-type" evidence="5">
    <location>
        <begin position="5"/>
        <end position="65"/>
    </location>
</feature>
<dbReference type="GO" id="GO:0003677">
    <property type="term" value="F:DNA binding"/>
    <property type="evidence" value="ECO:0007669"/>
    <property type="project" value="UniProtKB-UniRule"/>
</dbReference>
<dbReference type="PROSITE" id="PS50977">
    <property type="entry name" value="HTH_TETR_2"/>
    <property type="match status" value="1"/>
</dbReference>
<accession>A0A8J7C1I5</accession>
<evidence type="ECO:0000256" key="4">
    <source>
        <dbReference type="PROSITE-ProRule" id="PRU00335"/>
    </source>
</evidence>
<dbReference type="SUPFAM" id="SSF48498">
    <property type="entry name" value="Tetracyclin repressor-like, C-terminal domain"/>
    <property type="match status" value="1"/>
</dbReference>
<dbReference type="Gene3D" id="1.10.357.10">
    <property type="entry name" value="Tetracycline Repressor, domain 2"/>
    <property type="match status" value="1"/>
</dbReference>
<dbReference type="Gene3D" id="1.10.10.60">
    <property type="entry name" value="Homeodomain-like"/>
    <property type="match status" value="1"/>
</dbReference>
<name>A0A8J7C1I5_9BACT</name>
<dbReference type="InterPro" id="IPR009057">
    <property type="entry name" value="Homeodomain-like_sf"/>
</dbReference>
<proteinExistence type="predicted"/>
<dbReference type="Pfam" id="PF16925">
    <property type="entry name" value="TetR_C_13"/>
    <property type="match status" value="1"/>
</dbReference>
<dbReference type="InterPro" id="IPR011075">
    <property type="entry name" value="TetR_C"/>
</dbReference>
<evidence type="ECO:0000256" key="3">
    <source>
        <dbReference type="ARBA" id="ARBA00023163"/>
    </source>
</evidence>
<evidence type="ECO:0000313" key="7">
    <source>
        <dbReference type="Proteomes" id="UP000648239"/>
    </source>
</evidence>
<evidence type="ECO:0000256" key="2">
    <source>
        <dbReference type="ARBA" id="ARBA00023125"/>
    </source>
</evidence>
<dbReference type="PANTHER" id="PTHR47506:SF6">
    <property type="entry name" value="HTH-TYPE TRANSCRIPTIONAL REPRESSOR NEMR"/>
    <property type="match status" value="1"/>
</dbReference>
<keyword evidence="3" id="KW-0804">Transcription</keyword>
<dbReference type="PANTHER" id="PTHR47506">
    <property type="entry name" value="TRANSCRIPTIONAL REGULATORY PROTEIN"/>
    <property type="match status" value="1"/>
</dbReference>
<gene>
    <name evidence="6" type="ORF">IFK94_05645</name>
</gene>
<reference evidence="6 7" key="1">
    <citation type="submission" date="2020-08" db="EMBL/GenBank/DDBJ databases">
        <title>Acidobacteriota in marine sediments use diverse sulfur dissimilation pathways.</title>
        <authorList>
            <person name="Wasmund K."/>
        </authorList>
    </citation>
    <scope>NUCLEOTIDE SEQUENCE [LARGE SCALE GENOMIC DNA]</scope>
    <source>
        <strain evidence="6">MAG AM4</strain>
    </source>
</reference>
<dbReference type="Proteomes" id="UP000648239">
    <property type="component" value="Unassembled WGS sequence"/>
</dbReference>
<evidence type="ECO:0000259" key="5">
    <source>
        <dbReference type="PROSITE" id="PS50977"/>
    </source>
</evidence>
<keyword evidence="2 4" id="KW-0238">DNA-binding</keyword>
<dbReference type="SUPFAM" id="SSF46689">
    <property type="entry name" value="Homeodomain-like"/>
    <property type="match status" value="1"/>
</dbReference>
<evidence type="ECO:0000313" key="6">
    <source>
        <dbReference type="EMBL" id="MBD3867590.1"/>
    </source>
</evidence>
<protein>
    <submittedName>
        <fullName evidence="6">TetR/AcrR family transcriptional regulator</fullName>
    </submittedName>
</protein>
<organism evidence="6 7">
    <name type="scientific">Candidatus Polarisedimenticola svalbardensis</name>
    <dbReference type="NCBI Taxonomy" id="2886004"/>
    <lineage>
        <taxon>Bacteria</taxon>
        <taxon>Pseudomonadati</taxon>
        <taxon>Acidobacteriota</taxon>
        <taxon>Candidatus Polarisedimenticolia</taxon>
        <taxon>Candidatus Polarisedimenticolales</taxon>
        <taxon>Candidatus Polarisedimenticolaceae</taxon>
        <taxon>Candidatus Polarisedimenticola</taxon>
    </lineage>
</organism>
<feature type="DNA-binding region" description="H-T-H motif" evidence="4">
    <location>
        <begin position="28"/>
        <end position="47"/>
    </location>
</feature>
<keyword evidence="1" id="KW-0805">Transcription regulation</keyword>
<dbReference type="EMBL" id="JACXWD010000012">
    <property type="protein sequence ID" value="MBD3867590.1"/>
    <property type="molecule type" value="Genomic_DNA"/>
</dbReference>